<proteinExistence type="predicted"/>
<evidence type="ECO:0000313" key="2">
    <source>
        <dbReference type="Proteomes" id="UP001497680"/>
    </source>
</evidence>
<dbReference type="EMBL" id="MU394288">
    <property type="protein sequence ID" value="KAI6091111.1"/>
    <property type="molecule type" value="Genomic_DNA"/>
</dbReference>
<gene>
    <name evidence="1" type="ORF">F4821DRAFT_227524</name>
</gene>
<protein>
    <submittedName>
        <fullName evidence="1">Uncharacterized protein</fullName>
    </submittedName>
</protein>
<evidence type="ECO:0000313" key="1">
    <source>
        <dbReference type="EMBL" id="KAI6091111.1"/>
    </source>
</evidence>
<dbReference type="Proteomes" id="UP001497680">
    <property type="component" value="Unassembled WGS sequence"/>
</dbReference>
<name>A0ACC0DE65_9PEZI</name>
<reference evidence="1 2" key="1">
    <citation type="journal article" date="2022" name="New Phytol.">
        <title>Ecological generalism drives hyperdiversity of secondary metabolite gene clusters in xylarialean endophytes.</title>
        <authorList>
            <person name="Franco M.E.E."/>
            <person name="Wisecaver J.H."/>
            <person name="Arnold A.E."/>
            <person name="Ju Y.M."/>
            <person name="Slot J.C."/>
            <person name="Ahrendt S."/>
            <person name="Moore L.P."/>
            <person name="Eastman K.E."/>
            <person name="Scott K."/>
            <person name="Konkel Z."/>
            <person name="Mondo S.J."/>
            <person name="Kuo A."/>
            <person name="Hayes R.D."/>
            <person name="Haridas S."/>
            <person name="Andreopoulos B."/>
            <person name="Riley R."/>
            <person name="LaButti K."/>
            <person name="Pangilinan J."/>
            <person name="Lipzen A."/>
            <person name="Amirebrahimi M."/>
            <person name="Yan J."/>
            <person name="Adam C."/>
            <person name="Keymanesh K."/>
            <person name="Ng V."/>
            <person name="Louie K."/>
            <person name="Northen T."/>
            <person name="Drula E."/>
            <person name="Henrissat B."/>
            <person name="Hsieh H.M."/>
            <person name="Youens-Clark K."/>
            <person name="Lutzoni F."/>
            <person name="Miadlikowska J."/>
            <person name="Eastwood D.C."/>
            <person name="Hamelin R.C."/>
            <person name="Grigoriev I.V."/>
            <person name="U'Ren J.M."/>
        </authorList>
    </citation>
    <scope>NUCLEOTIDE SEQUENCE [LARGE SCALE GENOMIC DNA]</scope>
    <source>
        <strain evidence="1 2">ER1909</strain>
    </source>
</reference>
<comment type="caution">
    <text evidence="1">The sequence shown here is derived from an EMBL/GenBank/DDBJ whole genome shotgun (WGS) entry which is preliminary data.</text>
</comment>
<organism evidence="1 2">
    <name type="scientific">Hypoxylon rubiginosum</name>
    <dbReference type="NCBI Taxonomy" id="110542"/>
    <lineage>
        <taxon>Eukaryota</taxon>
        <taxon>Fungi</taxon>
        <taxon>Dikarya</taxon>
        <taxon>Ascomycota</taxon>
        <taxon>Pezizomycotina</taxon>
        <taxon>Sordariomycetes</taxon>
        <taxon>Xylariomycetidae</taxon>
        <taxon>Xylariales</taxon>
        <taxon>Hypoxylaceae</taxon>
        <taxon>Hypoxylon</taxon>
    </lineage>
</organism>
<keyword evidence="2" id="KW-1185">Reference proteome</keyword>
<sequence>MGFDALSKLTKLRSVGAATEGYIKGKWGHRKSRTSSEVEIDAAIDLEEQRRQEKNAFLSLVLAKLTGNSVTEMPPLEWDPTTAHRAVFLVTIPIHFGSFELSKTTYRLLARHVGMSQNSVSHWALCVMDRSFSPSYCYDLMSDQMELNALGKNYFRVAEITPEFIETWSSCYYVGETTKLHEEIQRLGAEHMTLHPRYNLLSSNCQDLVENLVKQVCNGRLISQAKLSEELSLASPKIALDLMVARLRSKVETLDEHEDSDTVQGDMDVIKVLWNRVHQ</sequence>
<accession>A0ACC0DE65</accession>